<dbReference type="InterPro" id="IPR012340">
    <property type="entry name" value="NA-bd_OB-fold"/>
</dbReference>
<evidence type="ECO:0000256" key="1">
    <source>
        <dbReference type="ARBA" id="ARBA00004496"/>
    </source>
</evidence>
<dbReference type="InterPro" id="IPR011129">
    <property type="entry name" value="CSD"/>
</dbReference>
<evidence type="ECO:0000313" key="4">
    <source>
        <dbReference type="EMBL" id="MBJ7596615.1"/>
    </source>
</evidence>
<protein>
    <submittedName>
        <fullName evidence="4">Cold shock domain-containing protein</fullName>
    </submittedName>
</protein>
<dbReference type="PRINTS" id="PR00050">
    <property type="entry name" value="COLDSHOCK"/>
</dbReference>
<dbReference type="PROSITE" id="PS51857">
    <property type="entry name" value="CSD_2"/>
    <property type="match status" value="1"/>
</dbReference>
<keyword evidence="2" id="KW-0963">Cytoplasm</keyword>
<accession>A0A934N159</accession>
<dbReference type="Proteomes" id="UP000612893">
    <property type="component" value="Unassembled WGS sequence"/>
</dbReference>
<evidence type="ECO:0000259" key="3">
    <source>
        <dbReference type="PROSITE" id="PS51857"/>
    </source>
</evidence>
<dbReference type="AlphaFoldDB" id="A0A934N159"/>
<dbReference type="GO" id="GO:0005737">
    <property type="term" value="C:cytoplasm"/>
    <property type="evidence" value="ECO:0007669"/>
    <property type="project" value="UniProtKB-SubCell"/>
</dbReference>
<comment type="subcellular location">
    <subcellularLocation>
        <location evidence="1">Cytoplasm</location>
    </subcellularLocation>
</comment>
<reference evidence="4" key="1">
    <citation type="submission" date="2020-10" db="EMBL/GenBank/DDBJ databases">
        <title>Ca. Dormibacterota MAGs.</title>
        <authorList>
            <person name="Montgomery K."/>
        </authorList>
    </citation>
    <scope>NUCLEOTIDE SEQUENCE [LARGE SCALE GENOMIC DNA]</scope>
    <source>
        <strain evidence="4">SC8812_S17_10</strain>
    </source>
</reference>
<dbReference type="Gene3D" id="2.40.50.140">
    <property type="entry name" value="Nucleic acid-binding proteins"/>
    <property type="match status" value="1"/>
</dbReference>
<dbReference type="InterPro" id="IPR002059">
    <property type="entry name" value="CSP_DNA-bd"/>
</dbReference>
<dbReference type="InterPro" id="IPR012156">
    <property type="entry name" value="Cold_shock_CspA"/>
</dbReference>
<proteinExistence type="predicted"/>
<dbReference type="Pfam" id="PF00313">
    <property type="entry name" value="CSD"/>
    <property type="match status" value="1"/>
</dbReference>
<gene>
    <name evidence="4" type="ORF">JF922_00805</name>
</gene>
<keyword evidence="5" id="KW-1185">Reference proteome</keyword>
<name>A0A934N159_9BACT</name>
<comment type="caution">
    <text evidence="4">The sequence shown here is derived from an EMBL/GenBank/DDBJ whole genome shotgun (WGS) entry which is preliminary data.</text>
</comment>
<sequence length="65" mass="7091">MQNGTIKKLVTDRGFGFIAADDGKEYFFHRSGTEADFDGLRGGELVTFEVEASPKGPRAGRVRIA</sequence>
<dbReference type="SMART" id="SM00357">
    <property type="entry name" value="CSP"/>
    <property type="match status" value="1"/>
</dbReference>
<dbReference type="SUPFAM" id="SSF50249">
    <property type="entry name" value="Nucleic acid-binding proteins"/>
    <property type="match status" value="1"/>
</dbReference>
<dbReference type="EMBL" id="JAEKNR010000013">
    <property type="protein sequence ID" value="MBJ7596615.1"/>
    <property type="molecule type" value="Genomic_DNA"/>
</dbReference>
<dbReference type="PIRSF" id="PIRSF002599">
    <property type="entry name" value="Cold_shock_A"/>
    <property type="match status" value="1"/>
</dbReference>
<feature type="domain" description="CSD" evidence="3">
    <location>
        <begin position="1"/>
        <end position="64"/>
    </location>
</feature>
<evidence type="ECO:0000313" key="5">
    <source>
        <dbReference type="Proteomes" id="UP000612893"/>
    </source>
</evidence>
<organism evidence="4 5">
    <name type="scientific">Candidatus Nephthysia bennettiae</name>
    <dbReference type="NCBI Taxonomy" id="3127016"/>
    <lineage>
        <taxon>Bacteria</taxon>
        <taxon>Bacillati</taxon>
        <taxon>Candidatus Dormiibacterota</taxon>
        <taxon>Candidatus Dormibacteria</taxon>
        <taxon>Candidatus Dormibacterales</taxon>
        <taxon>Candidatus Dormibacteraceae</taxon>
        <taxon>Candidatus Nephthysia</taxon>
    </lineage>
</organism>
<evidence type="ECO:0000256" key="2">
    <source>
        <dbReference type="ARBA" id="ARBA00022490"/>
    </source>
</evidence>